<keyword evidence="11" id="KW-1185">Reference proteome</keyword>
<dbReference type="STRING" id="195883.A0A482WVD0"/>
<feature type="region of interest" description="Disordered" evidence="8">
    <location>
        <begin position="137"/>
        <end position="163"/>
    </location>
</feature>
<evidence type="ECO:0000313" key="11">
    <source>
        <dbReference type="Proteomes" id="UP000291343"/>
    </source>
</evidence>
<dbReference type="GO" id="GO:0000981">
    <property type="term" value="F:DNA-binding transcription factor activity, RNA polymerase II-specific"/>
    <property type="evidence" value="ECO:0007669"/>
    <property type="project" value="TreeGrafter"/>
</dbReference>
<feature type="domain" description="C2H2-type" evidence="9">
    <location>
        <begin position="800"/>
        <end position="828"/>
    </location>
</feature>
<sequence length="1137" mass="127275">MASAVLPSPATPSLKKGKLKKTNILTNMECFEEELSSAQLAAYYLREKEYRECMMKIENARKNAMVLEKSDSAMILDLGSTLGNAVRKTVVTPVSRPLPPLQPTGRAATSPASSNAYQLVMSPRVGLVVNTVPQLSPVGSSTSTPSSKPAPNKVSVITKTPQTPRSASILLRSTTPTTNVSVSKPVVNRYIVNRPIAPNTSNSSATRAGTVQVNHTKNIKPAPTSTSKTPHEPDSREVQFSKLIGKTYPSLVVVARPQMKQKELTPQVILQESTSLDAKVKSVLMYTPTKFTEWLIQQGLVRSEQFCTSHVNPDMTPVKLKLGMYSDVTKFPYSGGYVWISDCCPQRFVSVFSSSIFEASPHPPTTLLKLMYHWSCQTVVQNILSWVKVDSLFVKNFFTNLRAVCTAAVHEKLQKLGGPKKRVEIGVISLGTTTSDGVTRQVKVEVLGVLEQDTKSLRLIAVEPLPDHEKNVRKRFAKILETLEFIVDKDSVILTDFTVDKSTLLAMGFKDIIQSPSNEPNQTKLSNAYIMTYLRRVVPRTFQSTLSLLSRPIMQQFLDELVWREKWGYLPNKAFANIIIHISEQTRIDSGDNILSRLQNISVNPFKNWKYAMWKINCSSDDANFEPPKSVATVLESFDPKTGKRVIRKRTAVEAQLPTPAVKTPPQPQMPSSSSSEMVHLESYYYGTIPGDCDLLEQERKGSLSMKCCACSLSFATNIQLMNHLIGHAMSEDTYVSDLPQCRYCLKYFNSQIMLQSHLDEIHGKSGNTLMCKICEEKFRERTSMILHMHRNHYHLELPYECGVCGFRTSQHTQVVDHFYQVHSNGEKVQCPFCLKIVAFGNNGRKITQNLYFFLNHIQKHKRKTLARKCSKCALWFVHKGVLKEHQQKDHLSFKNYTDIQPYVSKALDAIKMPKPMSDSPILIKSQLQKTKDSLYDNNSSVNKFNKIEISGALEGSKCCECEGEFLADNHFDGFYSCMRCPYSTCCSKAMMEHSATCHEQASRQRADVGIEVVLEEELHCVCGFKSSNGNRLAKHLVKCGRKSAYPTADKAAQSTLQAQSASFPPLVNLDDHEAEGDANDKWLQAFVSRKESNIAAADPQRRDQPDDNRPRSMLDVLGLVRKPSTEESPAEKSASN</sequence>
<feature type="compositionally biased region" description="Basic and acidic residues" evidence="8">
    <location>
        <begin position="1100"/>
        <end position="1113"/>
    </location>
</feature>
<feature type="compositionally biased region" description="Polar residues" evidence="8">
    <location>
        <begin position="198"/>
        <end position="216"/>
    </location>
</feature>
<dbReference type="PANTHER" id="PTHR24388:SF90">
    <property type="entry name" value="C2H2-TYPE DOMAIN-CONTAINING PROTEIN"/>
    <property type="match status" value="1"/>
</dbReference>
<evidence type="ECO:0000256" key="5">
    <source>
        <dbReference type="ARBA" id="ARBA00023242"/>
    </source>
</evidence>
<dbReference type="GO" id="GO:0000978">
    <property type="term" value="F:RNA polymerase II cis-regulatory region sequence-specific DNA binding"/>
    <property type="evidence" value="ECO:0007669"/>
    <property type="project" value="TreeGrafter"/>
</dbReference>
<dbReference type="InterPro" id="IPR057618">
    <property type="entry name" value="Znf_POGZ/Z280C-D-like"/>
</dbReference>
<dbReference type="OrthoDB" id="10032537at2759"/>
<keyword evidence="3 7" id="KW-0863">Zinc-finger</keyword>
<dbReference type="InterPro" id="IPR013087">
    <property type="entry name" value="Znf_C2H2_type"/>
</dbReference>
<evidence type="ECO:0000256" key="1">
    <source>
        <dbReference type="ARBA" id="ARBA00022723"/>
    </source>
</evidence>
<dbReference type="Gene3D" id="3.30.160.60">
    <property type="entry name" value="Classic Zinc Finger"/>
    <property type="match status" value="1"/>
</dbReference>
<dbReference type="PANTHER" id="PTHR24388">
    <property type="entry name" value="ZINC FINGER PROTEIN"/>
    <property type="match status" value="1"/>
</dbReference>
<evidence type="ECO:0000259" key="9">
    <source>
        <dbReference type="PROSITE" id="PS50157"/>
    </source>
</evidence>
<accession>A0A482WVD0</accession>
<organism evidence="10 11">
    <name type="scientific">Laodelphax striatellus</name>
    <name type="common">Small brown planthopper</name>
    <name type="synonym">Delphax striatella</name>
    <dbReference type="NCBI Taxonomy" id="195883"/>
    <lineage>
        <taxon>Eukaryota</taxon>
        <taxon>Metazoa</taxon>
        <taxon>Ecdysozoa</taxon>
        <taxon>Arthropoda</taxon>
        <taxon>Hexapoda</taxon>
        <taxon>Insecta</taxon>
        <taxon>Pterygota</taxon>
        <taxon>Neoptera</taxon>
        <taxon>Paraneoptera</taxon>
        <taxon>Hemiptera</taxon>
        <taxon>Auchenorrhyncha</taxon>
        <taxon>Fulgoroidea</taxon>
        <taxon>Delphacidae</taxon>
        <taxon>Criomorphinae</taxon>
        <taxon>Laodelphax</taxon>
    </lineage>
</organism>
<reference evidence="10 11" key="1">
    <citation type="journal article" date="2017" name="Gigascience">
        <title>Genome sequence of the small brown planthopper, Laodelphax striatellus.</title>
        <authorList>
            <person name="Zhu J."/>
            <person name="Jiang F."/>
            <person name="Wang X."/>
            <person name="Yang P."/>
            <person name="Bao Y."/>
            <person name="Zhao W."/>
            <person name="Wang W."/>
            <person name="Lu H."/>
            <person name="Wang Q."/>
            <person name="Cui N."/>
            <person name="Li J."/>
            <person name="Chen X."/>
            <person name="Luo L."/>
            <person name="Yu J."/>
            <person name="Kang L."/>
            <person name="Cui F."/>
        </authorList>
    </citation>
    <scope>NUCLEOTIDE SEQUENCE [LARGE SCALE GENOMIC DNA]</scope>
    <source>
        <strain evidence="10">Lst14</strain>
    </source>
</reference>
<dbReference type="AlphaFoldDB" id="A0A482WVD0"/>
<evidence type="ECO:0000256" key="6">
    <source>
        <dbReference type="ARBA" id="ARBA00037948"/>
    </source>
</evidence>
<feature type="compositionally biased region" description="Low complexity" evidence="8">
    <location>
        <begin position="137"/>
        <end position="151"/>
    </location>
</feature>
<dbReference type="Proteomes" id="UP000291343">
    <property type="component" value="Unassembled WGS sequence"/>
</dbReference>
<evidence type="ECO:0000313" key="10">
    <source>
        <dbReference type="EMBL" id="RZF37408.1"/>
    </source>
</evidence>
<dbReference type="FunCoup" id="A0A482WVD0">
    <property type="interactions" value="379"/>
</dbReference>
<dbReference type="PROSITE" id="PS00028">
    <property type="entry name" value="ZINC_FINGER_C2H2_1"/>
    <property type="match status" value="4"/>
</dbReference>
<proteinExistence type="inferred from homology"/>
<evidence type="ECO:0000256" key="4">
    <source>
        <dbReference type="ARBA" id="ARBA00022833"/>
    </source>
</evidence>
<protein>
    <recommendedName>
        <fullName evidence="9">C2H2-type domain-containing protein</fullName>
    </recommendedName>
</protein>
<comment type="similarity">
    <text evidence="6">Belongs to the snail C2H2-type zinc-finger protein family.</text>
</comment>
<feature type="region of interest" description="Disordered" evidence="8">
    <location>
        <begin position="196"/>
        <end position="235"/>
    </location>
</feature>
<dbReference type="GO" id="GO:0008270">
    <property type="term" value="F:zinc ion binding"/>
    <property type="evidence" value="ECO:0007669"/>
    <property type="project" value="UniProtKB-KW"/>
</dbReference>
<keyword evidence="1" id="KW-0479">Metal-binding</keyword>
<gene>
    <name evidence="10" type="ORF">LSTR_LSTR011685</name>
</gene>
<evidence type="ECO:0000256" key="7">
    <source>
        <dbReference type="PROSITE-ProRule" id="PRU00042"/>
    </source>
</evidence>
<keyword evidence="2" id="KW-0677">Repeat</keyword>
<name>A0A482WVD0_LAOST</name>
<dbReference type="PROSITE" id="PS50157">
    <property type="entry name" value="ZINC_FINGER_C2H2_2"/>
    <property type="match status" value="1"/>
</dbReference>
<dbReference type="SMART" id="SM00355">
    <property type="entry name" value="ZnF_C2H2"/>
    <property type="match status" value="7"/>
</dbReference>
<dbReference type="InterPro" id="IPR050527">
    <property type="entry name" value="Snail/Krueppel_Znf"/>
</dbReference>
<comment type="caution">
    <text evidence="10">The sequence shown here is derived from an EMBL/GenBank/DDBJ whole genome shotgun (WGS) entry which is preliminary data.</text>
</comment>
<dbReference type="InParanoid" id="A0A482WVD0"/>
<keyword evidence="5" id="KW-0539">Nucleus</keyword>
<evidence type="ECO:0000256" key="8">
    <source>
        <dbReference type="SAM" id="MobiDB-lite"/>
    </source>
</evidence>
<keyword evidence="4" id="KW-0862">Zinc</keyword>
<dbReference type="EMBL" id="QKKF02024553">
    <property type="protein sequence ID" value="RZF37408.1"/>
    <property type="molecule type" value="Genomic_DNA"/>
</dbReference>
<dbReference type="Pfam" id="PF25429">
    <property type="entry name" value="zf-POGZ"/>
    <property type="match status" value="1"/>
</dbReference>
<feature type="region of interest" description="Disordered" evidence="8">
    <location>
        <begin position="1094"/>
        <end position="1137"/>
    </location>
</feature>
<evidence type="ECO:0000256" key="2">
    <source>
        <dbReference type="ARBA" id="ARBA00022737"/>
    </source>
</evidence>
<evidence type="ECO:0000256" key="3">
    <source>
        <dbReference type="ARBA" id="ARBA00022771"/>
    </source>
</evidence>